<dbReference type="EMBL" id="DQAY01000006">
    <property type="protein sequence ID" value="HCO21577.1"/>
    <property type="molecule type" value="Genomic_DNA"/>
</dbReference>
<protein>
    <recommendedName>
        <fullName evidence="3">Plasmid related protein</fullName>
    </recommendedName>
</protein>
<proteinExistence type="predicted"/>
<dbReference type="AlphaFoldDB" id="A0A3D3R0U5"/>
<reference evidence="1 2" key="1">
    <citation type="journal article" date="2018" name="Nat. Biotechnol.">
        <title>A standardized bacterial taxonomy based on genome phylogeny substantially revises the tree of life.</title>
        <authorList>
            <person name="Parks D.H."/>
            <person name="Chuvochina M."/>
            <person name="Waite D.W."/>
            <person name="Rinke C."/>
            <person name="Skarshewski A."/>
            <person name="Chaumeil P.A."/>
            <person name="Hugenholtz P."/>
        </authorList>
    </citation>
    <scope>NUCLEOTIDE SEQUENCE [LARGE SCALE GENOMIC DNA]</scope>
    <source>
        <strain evidence="1">UBA9375</strain>
    </source>
</reference>
<organism evidence="1 2">
    <name type="scientific">Gimesia maris</name>
    <dbReference type="NCBI Taxonomy" id="122"/>
    <lineage>
        <taxon>Bacteria</taxon>
        <taxon>Pseudomonadati</taxon>
        <taxon>Planctomycetota</taxon>
        <taxon>Planctomycetia</taxon>
        <taxon>Planctomycetales</taxon>
        <taxon>Planctomycetaceae</taxon>
        <taxon>Gimesia</taxon>
    </lineage>
</organism>
<name>A0A3D3R0U5_9PLAN</name>
<evidence type="ECO:0000313" key="2">
    <source>
        <dbReference type="Proteomes" id="UP000263642"/>
    </source>
</evidence>
<dbReference type="Proteomes" id="UP000263642">
    <property type="component" value="Unassembled WGS sequence"/>
</dbReference>
<sequence>MMIQQNQRSFSAGQMMATSDVLHQIPEYEVQRALARHLAGDWGDCCQEDAGANDAALQTGGRLFSVYHTADGITFWIITEADRSATTVLLPENY</sequence>
<gene>
    <name evidence="1" type="ORF">DIT97_00325</name>
</gene>
<comment type="caution">
    <text evidence="1">The sequence shown here is derived from an EMBL/GenBank/DDBJ whole genome shotgun (WGS) entry which is preliminary data.</text>
</comment>
<evidence type="ECO:0008006" key="3">
    <source>
        <dbReference type="Google" id="ProtNLM"/>
    </source>
</evidence>
<accession>A0A3D3R0U5</accession>
<evidence type="ECO:0000313" key="1">
    <source>
        <dbReference type="EMBL" id="HCO21577.1"/>
    </source>
</evidence>